<name>A0A927B0U5_9BACT</name>
<dbReference type="InterPro" id="IPR001646">
    <property type="entry name" value="5peptide_repeat"/>
</dbReference>
<evidence type="ECO:0000313" key="2">
    <source>
        <dbReference type="Proteomes" id="UP000653797"/>
    </source>
</evidence>
<gene>
    <name evidence="1" type="ORF">IC230_11335</name>
</gene>
<reference evidence="1" key="1">
    <citation type="submission" date="2020-09" db="EMBL/GenBank/DDBJ databases">
        <authorList>
            <person name="Kim M.K."/>
        </authorList>
    </citation>
    <scope>NUCLEOTIDE SEQUENCE</scope>
    <source>
        <strain evidence="1">BT704</strain>
    </source>
</reference>
<sequence>MTVRTQLSRLSAQLRASKVLAMLLVGMSWVSCTTNATSSSKNVSAASILETIRKQEPVLLENVTIDGDLDFTTLATYPETESRRKVTIESPVFFKNCVFTGKVLAFSQRNDQTTLGDFRKNLTFLSCKFNREVNFQSITVSGFACFSKSQFNRLASFEGAQFGAEAYFDNTFFTQESRFQGAYFGKMANFWKSVWAGATYFQGAVLNGDTQFNLAEFRGNLDFSLCTTYGLLNFNYAQFTGRSIFDNCRFKNAVDFNNTTLKEASFKEAFFDTKASFVTVKSEAISFENAFFFSQKPILNFSDPRPATVNVTGARTATANTVPIE</sequence>
<dbReference type="RefSeq" id="WP_191039099.1">
    <property type="nucleotide sequence ID" value="NZ_JACXAA010000003.1"/>
</dbReference>
<dbReference type="PROSITE" id="PS51257">
    <property type="entry name" value="PROKAR_LIPOPROTEIN"/>
    <property type="match status" value="1"/>
</dbReference>
<dbReference type="Proteomes" id="UP000653797">
    <property type="component" value="Unassembled WGS sequence"/>
</dbReference>
<dbReference type="EMBL" id="JACXAA010000003">
    <property type="protein sequence ID" value="MBD2753486.1"/>
    <property type="molecule type" value="Genomic_DNA"/>
</dbReference>
<proteinExistence type="predicted"/>
<evidence type="ECO:0000313" key="1">
    <source>
        <dbReference type="EMBL" id="MBD2753486.1"/>
    </source>
</evidence>
<dbReference type="AlphaFoldDB" id="A0A927B0U5"/>
<dbReference type="Pfam" id="PF13576">
    <property type="entry name" value="Pentapeptide_3"/>
    <property type="match status" value="2"/>
</dbReference>
<accession>A0A927B0U5</accession>
<keyword evidence="2" id="KW-1185">Reference proteome</keyword>
<protein>
    <submittedName>
        <fullName evidence="1">Pentapeptide repeat-containing protein</fullName>
    </submittedName>
</protein>
<comment type="caution">
    <text evidence="1">The sequence shown here is derived from an EMBL/GenBank/DDBJ whole genome shotgun (WGS) entry which is preliminary data.</text>
</comment>
<organism evidence="1 2">
    <name type="scientific">Spirosoma validum</name>
    <dbReference type="NCBI Taxonomy" id="2771355"/>
    <lineage>
        <taxon>Bacteria</taxon>
        <taxon>Pseudomonadati</taxon>
        <taxon>Bacteroidota</taxon>
        <taxon>Cytophagia</taxon>
        <taxon>Cytophagales</taxon>
        <taxon>Cytophagaceae</taxon>
        <taxon>Spirosoma</taxon>
    </lineage>
</organism>